<dbReference type="PROSITE" id="PS50262">
    <property type="entry name" value="G_PROTEIN_RECEP_F1_2"/>
    <property type="match status" value="1"/>
</dbReference>
<feature type="transmembrane region" description="Helical" evidence="5">
    <location>
        <begin position="372"/>
        <end position="390"/>
    </location>
</feature>
<keyword evidence="2 5" id="KW-0812">Transmembrane</keyword>
<comment type="subcellular location">
    <subcellularLocation>
        <location evidence="1">Membrane</location>
    </subcellularLocation>
</comment>
<keyword evidence="8" id="KW-1185">Reference proteome</keyword>
<dbReference type="GO" id="GO:0008528">
    <property type="term" value="F:G protein-coupled peptide receptor activity"/>
    <property type="evidence" value="ECO:0007669"/>
    <property type="project" value="InterPro"/>
</dbReference>
<dbReference type="InParanoid" id="A8WPU8"/>
<proteinExistence type="predicted"/>
<evidence type="ECO:0000256" key="3">
    <source>
        <dbReference type="ARBA" id="ARBA00022989"/>
    </source>
</evidence>
<feature type="transmembrane region" description="Helical" evidence="5">
    <location>
        <begin position="147"/>
        <end position="167"/>
    </location>
</feature>
<evidence type="ECO:0000256" key="4">
    <source>
        <dbReference type="ARBA" id="ARBA00023136"/>
    </source>
</evidence>
<dbReference type="GO" id="GO:0016020">
    <property type="term" value="C:membrane"/>
    <property type="evidence" value="ECO:0007669"/>
    <property type="project" value="UniProtKB-SubCell"/>
</dbReference>
<evidence type="ECO:0000313" key="7">
    <source>
        <dbReference type="EMBL" id="CAP22506.1"/>
    </source>
</evidence>
<dbReference type="eggNOG" id="ENOG502TJM6">
    <property type="taxonomic scope" value="Eukaryota"/>
</dbReference>
<organism evidence="7 8">
    <name type="scientific">Caenorhabditis briggsae</name>
    <dbReference type="NCBI Taxonomy" id="6238"/>
    <lineage>
        <taxon>Eukaryota</taxon>
        <taxon>Metazoa</taxon>
        <taxon>Ecdysozoa</taxon>
        <taxon>Nematoda</taxon>
        <taxon>Chromadorea</taxon>
        <taxon>Rhabditida</taxon>
        <taxon>Rhabditina</taxon>
        <taxon>Rhabditomorpha</taxon>
        <taxon>Rhabditoidea</taxon>
        <taxon>Rhabditidae</taxon>
        <taxon>Peloderinae</taxon>
        <taxon>Caenorhabditis</taxon>
    </lineage>
</organism>
<feature type="transmembrane region" description="Helical" evidence="5">
    <location>
        <begin position="69"/>
        <end position="93"/>
    </location>
</feature>
<gene>
    <name evidence="7" type="ORF">CBG01212</name>
    <name evidence="7" type="ORF">CBG_01212</name>
</gene>
<feature type="transmembrane region" description="Helical" evidence="5">
    <location>
        <begin position="486"/>
        <end position="510"/>
    </location>
</feature>
<dbReference type="HOGENOM" id="CLU_438218_0_0_1"/>
<evidence type="ECO:0000256" key="2">
    <source>
        <dbReference type="ARBA" id="ARBA00022692"/>
    </source>
</evidence>
<dbReference type="InterPro" id="IPR017452">
    <property type="entry name" value="GPCR_Rhodpsn_7TM"/>
</dbReference>
<feature type="transmembrane region" description="Helical" evidence="5">
    <location>
        <begin position="273"/>
        <end position="296"/>
    </location>
</feature>
<dbReference type="PANTHER" id="PTHR22751:SF30">
    <property type="entry name" value="G-PROTEIN COUPLED RECEPTORS FAMILY 1 PROFILE DOMAIN-CONTAINING PROTEIN"/>
    <property type="match status" value="1"/>
</dbReference>
<accession>A8WPU8</accession>
<protein>
    <submittedName>
        <fullName evidence="7">Protein CBG01212</fullName>
    </submittedName>
</protein>
<keyword evidence="3 5" id="KW-1133">Transmembrane helix</keyword>
<feature type="transmembrane region" description="Helical" evidence="5">
    <location>
        <begin position="440"/>
        <end position="461"/>
    </location>
</feature>
<keyword evidence="4 5" id="KW-0472">Membrane</keyword>
<dbReference type="GeneID" id="8577974"/>
<dbReference type="SUPFAM" id="SSF81321">
    <property type="entry name" value="Family A G protein-coupled receptor-like"/>
    <property type="match status" value="1"/>
</dbReference>
<dbReference type="EMBL" id="HE601256">
    <property type="protein sequence ID" value="CAP22506.1"/>
    <property type="molecule type" value="Genomic_DNA"/>
</dbReference>
<dbReference type="Gene3D" id="1.20.1070.10">
    <property type="entry name" value="Rhodopsin 7-helix transmembrane proteins"/>
    <property type="match status" value="1"/>
</dbReference>
<evidence type="ECO:0000256" key="5">
    <source>
        <dbReference type="SAM" id="Phobius"/>
    </source>
</evidence>
<feature type="transmembrane region" description="Helical" evidence="5">
    <location>
        <begin position="44"/>
        <end position="62"/>
    </location>
</feature>
<sequence length="624" mass="72421">MKANKTQKLPKTTTSPLDYQYEIFEYDDKTVLEKVRISSVVDDFMAFLGFFICIFHFLVLTQKPLRYDFIYFSILIICICDFFCFSGTIISSFIEFLAKTDCFTLYTKTQLKIQVVTIIARSVARNVSSVIIILVSMLKIFSSKFKIKFTILINLTVLAIFIVYHSWSNWSYKLENFQMSGCSLLIPCTGTEINCLNVGGNSTRVRFFRCESDPDTSFDSNELFMKPKLLKNQNFYNNCITIVLTFLFFITFIVLFIKLRVVVRTKNGEDDSYILLLLLSLSFLISESLDALVILFDKFALKPYYNIQAYYIRFQVITRTIITINTVTHCFICLLTSSEYFNAAKKLLKWNKKPKIQPPDVPSISTIRNPKIAYYFIFLILFLCSLIHLLDPFRFRIFQIDEQVKCTQFTMHEYYWLEDSKFVTDDNYFMGKIQKITDGLISRIIPFILFTIATYFLIVGIKNAEIQRQKMASSSNLKSSKNTSKLVLALTISFFVAGFPLGIVCILSPFSPTTKNPNDQFALYFVLSILEDFFSVILTISTATHMIICCLMSSMYRDTVLTMIRCGYVPKPLNSSIFDISEHVNIRAHRRICHCIFTRLVETILHFARVLRSHSERYKNNHLN</sequence>
<dbReference type="CTD" id="8577974"/>
<dbReference type="PANTHER" id="PTHR22751">
    <property type="entry name" value="G-PROTEIN COUPLED RECEPTOR-RELATED"/>
    <property type="match status" value="1"/>
</dbReference>
<feature type="transmembrane region" description="Helical" evidence="5">
    <location>
        <begin position="522"/>
        <end position="548"/>
    </location>
</feature>
<evidence type="ECO:0000259" key="6">
    <source>
        <dbReference type="PROSITE" id="PS50262"/>
    </source>
</evidence>
<feature type="domain" description="G-protein coupled receptors family 1 profile" evidence="6">
    <location>
        <begin position="254"/>
        <end position="549"/>
    </location>
</feature>
<reference evidence="7 8" key="1">
    <citation type="journal article" date="2003" name="PLoS Biol.">
        <title>The genome sequence of Caenorhabditis briggsae: a platform for comparative genomics.</title>
        <authorList>
            <person name="Stein L.D."/>
            <person name="Bao Z."/>
            <person name="Blasiar D."/>
            <person name="Blumenthal T."/>
            <person name="Brent M.R."/>
            <person name="Chen N."/>
            <person name="Chinwalla A."/>
            <person name="Clarke L."/>
            <person name="Clee C."/>
            <person name="Coghlan A."/>
            <person name="Coulson A."/>
            <person name="D'Eustachio P."/>
            <person name="Fitch D.H."/>
            <person name="Fulton L.A."/>
            <person name="Fulton R.E."/>
            <person name="Griffiths-Jones S."/>
            <person name="Harris T.W."/>
            <person name="Hillier L.W."/>
            <person name="Kamath R."/>
            <person name="Kuwabara P.E."/>
            <person name="Mardis E.R."/>
            <person name="Marra M.A."/>
            <person name="Miner T.L."/>
            <person name="Minx P."/>
            <person name="Mullikin J.C."/>
            <person name="Plumb R.W."/>
            <person name="Rogers J."/>
            <person name="Schein J.E."/>
            <person name="Sohrmann M."/>
            <person name="Spieth J."/>
            <person name="Stajich J.E."/>
            <person name="Wei C."/>
            <person name="Willey D."/>
            <person name="Wilson R.K."/>
            <person name="Durbin R."/>
            <person name="Waterston R.H."/>
        </authorList>
    </citation>
    <scope>NUCLEOTIDE SEQUENCE [LARGE SCALE GENOMIC DNA]</scope>
    <source>
        <strain evidence="7 8">AF16</strain>
    </source>
</reference>
<evidence type="ECO:0000313" key="8">
    <source>
        <dbReference type="Proteomes" id="UP000008549"/>
    </source>
</evidence>
<feature type="transmembrane region" description="Helical" evidence="5">
    <location>
        <begin position="235"/>
        <end position="261"/>
    </location>
</feature>
<dbReference type="Pfam" id="PF10324">
    <property type="entry name" value="7TM_GPCR_Srw"/>
    <property type="match status" value="2"/>
</dbReference>
<dbReference type="Proteomes" id="UP000008549">
    <property type="component" value="Unassembled WGS sequence"/>
</dbReference>
<dbReference type="KEGG" id="cbr:CBG_01212"/>
<evidence type="ECO:0000256" key="1">
    <source>
        <dbReference type="ARBA" id="ARBA00004370"/>
    </source>
</evidence>
<dbReference type="AlphaFoldDB" id="A8WPU8"/>
<dbReference type="InterPro" id="IPR019427">
    <property type="entry name" value="7TM_GPCR_serpentine_rcpt_Srw"/>
</dbReference>
<dbReference type="RefSeq" id="XP_002635979.1">
    <property type="nucleotide sequence ID" value="XM_002635933.1"/>
</dbReference>
<reference evidence="7 8" key="2">
    <citation type="journal article" date="2011" name="PLoS Genet.">
        <title>Caenorhabditis briggsae recombinant inbred line genotypes reveal inter-strain incompatibility and the evolution of recombination.</title>
        <authorList>
            <person name="Ross J.A."/>
            <person name="Koboldt D.C."/>
            <person name="Staisch J.E."/>
            <person name="Chamberlin H.M."/>
            <person name="Gupta B.P."/>
            <person name="Miller R.D."/>
            <person name="Baird S.E."/>
            <person name="Haag E.S."/>
        </authorList>
    </citation>
    <scope>NUCLEOTIDE SEQUENCE [LARGE SCALE GENOMIC DNA]</scope>
    <source>
        <strain evidence="7 8">AF16</strain>
    </source>
</reference>
<feature type="transmembrane region" description="Helical" evidence="5">
    <location>
        <begin position="316"/>
        <end position="336"/>
    </location>
</feature>
<name>A8WPU8_CAEBR</name>